<dbReference type="AlphaFoldDB" id="A0A225VXU5"/>
<evidence type="ECO:0000313" key="1">
    <source>
        <dbReference type="EMBL" id="OWZ09390.1"/>
    </source>
</evidence>
<name>A0A225VXU5_9STRA</name>
<sequence>MEHVRALIAVDSDRAGCILVTLMDKFGVYLAFHGGARGSLYHATPPLNTFDNAGFWTSILFKVGLWNGSCSVWDARLSNTASSAKLSIGAGEVFFIHFIRALSLFPDGDPATYPLLALALALIT</sequence>
<accession>A0A225VXU5</accession>
<evidence type="ECO:0000313" key="2">
    <source>
        <dbReference type="Proteomes" id="UP000198211"/>
    </source>
</evidence>
<comment type="caution">
    <text evidence="1">The sequence shown here is derived from an EMBL/GenBank/DDBJ whole genome shotgun (WGS) entry which is preliminary data.</text>
</comment>
<reference evidence="2" key="1">
    <citation type="submission" date="2017-03" db="EMBL/GenBank/DDBJ databases">
        <title>Phytopthora megakarya and P. palmivora, two closely related causual agents of cacao black pod achieved similar genome size and gene model numbers by different mechanisms.</title>
        <authorList>
            <person name="Ali S."/>
            <person name="Shao J."/>
            <person name="Larry D.J."/>
            <person name="Kronmiller B."/>
            <person name="Shen D."/>
            <person name="Strem M.D."/>
            <person name="Melnick R.L."/>
            <person name="Guiltinan M.J."/>
            <person name="Tyler B.M."/>
            <person name="Meinhardt L.W."/>
            <person name="Bailey B.A."/>
        </authorList>
    </citation>
    <scope>NUCLEOTIDE SEQUENCE [LARGE SCALE GENOMIC DNA]</scope>
    <source>
        <strain evidence="2">zdho120</strain>
    </source>
</reference>
<gene>
    <name evidence="1" type="ORF">PHMEG_00017917</name>
</gene>
<keyword evidence="2" id="KW-1185">Reference proteome</keyword>
<proteinExistence type="predicted"/>
<dbReference type="STRING" id="4795.A0A225VXU5"/>
<dbReference type="EMBL" id="NBNE01002810">
    <property type="protein sequence ID" value="OWZ09390.1"/>
    <property type="molecule type" value="Genomic_DNA"/>
</dbReference>
<dbReference type="Proteomes" id="UP000198211">
    <property type="component" value="Unassembled WGS sequence"/>
</dbReference>
<organism evidence="1 2">
    <name type="scientific">Phytophthora megakarya</name>
    <dbReference type="NCBI Taxonomy" id="4795"/>
    <lineage>
        <taxon>Eukaryota</taxon>
        <taxon>Sar</taxon>
        <taxon>Stramenopiles</taxon>
        <taxon>Oomycota</taxon>
        <taxon>Peronosporomycetes</taxon>
        <taxon>Peronosporales</taxon>
        <taxon>Peronosporaceae</taxon>
        <taxon>Phytophthora</taxon>
    </lineage>
</organism>
<protein>
    <submittedName>
        <fullName evidence="1">Uncharacterized protein</fullName>
    </submittedName>
</protein>